<dbReference type="PANTHER" id="PTHR36337">
    <property type="entry name" value="OBSCURIN-LIKE PROTEIN"/>
    <property type="match status" value="1"/>
</dbReference>
<dbReference type="AlphaFoldDB" id="A0A0K9PE80"/>
<proteinExistence type="predicted"/>
<reference evidence="2" key="1">
    <citation type="journal article" date="2016" name="Nature">
        <title>The genome of the seagrass Zostera marina reveals angiosperm adaptation to the sea.</title>
        <authorList>
            <person name="Olsen J.L."/>
            <person name="Rouze P."/>
            <person name="Verhelst B."/>
            <person name="Lin Y.-C."/>
            <person name="Bayer T."/>
            <person name="Collen J."/>
            <person name="Dattolo E."/>
            <person name="De Paoli E."/>
            <person name="Dittami S."/>
            <person name="Maumus F."/>
            <person name="Michel G."/>
            <person name="Kersting A."/>
            <person name="Lauritano C."/>
            <person name="Lohaus R."/>
            <person name="Toepel M."/>
            <person name="Tonon T."/>
            <person name="Vanneste K."/>
            <person name="Amirebrahimi M."/>
            <person name="Brakel J."/>
            <person name="Bostroem C."/>
            <person name="Chovatia M."/>
            <person name="Grimwood J."/>
            <person name="Jenkins J.W."/>
            <person name="Jueterbock A."/>
            <person name="Mraz A."/>
            <person name="Stam W.T."/>
            <person name="Tice H."/>
            <person name="Bornberg-Bauer E."/>
            <person name="Green P.J."/>
            <person name="Pearson G.A."/>
            <person name="Procaccini G."/>
            <person name="Duarte C.M."/>
            <person name="Schmutz J."/>
            <person name="Reusch T.B.H."/>
            <person name="Van de Peer Y."/>
        </authorList>
    </citation>
    <scope>NUCLEOTIDE SEQUENCE [LARGE SCALE GENOMIC DNA]</scope>
    <source>
        <strain evidence="2">cv. Finnish</strain>
    </source>
</reference>
<dbReference type="PANTHER" id="PTHR36337:SF1">
    <property type="entry name" value="OBSCURIN-LIKE PROTEIN"/>
    <property type="match status" value="1"/>
</dbReference>
<name>A0A0K9PE80_ZOSMR</name>
<protein>
    <submittedName>
        <fullName evidence="1">Uncharacterized protein</fullName>
    </submittedName>
</protein>
<dbReference type="InterPro" id="IPR016024">
    <property type="entry name" value="ARM-type_fold"/>
</dbReference>
<sequence>MQGEPVFLEKWLREQITVGTVVGPGDRPTPLSSQQPFTARRVLQSWTDLRNNRHIIDSLRTLVESQYTLHVADPQAKLLLFFLSSSSSSSSSASYVHKLLYIWVRKTPRVSLPLLDSCVQILSSSTNSCPDLILLLGAIATVPGLSEHSKRLCLDRLCYLIQDVGVAIGESPELVFAGIGYALSRSNAHYFTQILSLFFSIWSREHETKCTLRHGVMLLGLVEWLVMGFITSRSLDKIDVMCTSISVDKLRSGNYPMFALASSSAGVLRAFRRFGPTNRLELNPKSKYMIKDTISHVAHYVVSRVGDHYRLNDDDHECHLLVQCISLGLARCGPYPSDAAVLHCICLALLNDVFPLNLFLEIANSPEAVGRIKAKEYMDGVLFREAGAISGVLCNQYISAVTESMSIVEDFMWAFSHKFYTKFQTTLSLLKGNKKEIIVKEVEKMAESIFLMVVVFASAVAKRKLDEKSPDTMESKVAAKILFAFSCIEYLRRIRLPQYTDVVRRAVLILQENASTSTLFVDSMPSYDELTKGIVGLHSPEGLHYIWSEDVVQNARMLFYLRVIPTCIGHITSSVFRRKVAPVMFLYMCHPILKLSQASHSVFVAFISYGKVSNQNDDNIKEQLVFYYIQRSLEVYPELTPYKGMVAGVSALVQHLPAGSPAIFYCINSLFEKATSLFRLLAIKEDSYLWKNWEGDSEPCKKFLELLLHLITLVDIQVLPNMLKLLAQFIIKLPEEGQKIILDEIYSLVSESDDVTRKPTLVSWLHSLSYISSQPTSQNSWKETFSRL</sequence>
<dbReference type="Proteomes" id="UP000036987">
    <property type="component" value="Unassembled WGS sequence"/>
</dbReference>
<dbReference type="OrthoDB" id="18975at2759"/>
<keyword evidence="2" id="KW-1185">Reference proteome</keyword>
<organism evidence="1 2">
    <name type="scientific">Zostera marina</name>
    <name type="common">Eelgrass</name>
    <dbReference type="NCBI Taxonomy" id="29655"/>
    <lineage>
        <taxon>Eukaryota</taxon>
        <taxon>Viridiplantae</taxon>
        <taxon>Streptophyta</taxon>
        <taxon>Embryophyta</taxon>
        <taxon>Tracheophyta</taxon>
        <taxon>Spermatophyta</taxon>
        <taxon>Magnoliopsida</taxon>
        <taxon>Liliopsida</taxon>
        <taxon>Zosteraceae</taxon>
        <taxon>Zostera</taxon>
    </lineage>
</organism>
<gene>
    <name evidence="1" type="ORF">ZOSMA_26G01230</name>
</gene>
<evidence type="ECO:0000313" key="1">
    <source>
        <dbReference type="EMBL" id="KMZ67373.1"/>
    </source>
</evidence>
<dbReference type="EMBL" id="LFYR01000915">
    <property type="protein sequence ID" value="KMZ67373.1"/>
    <property type="molecule type" value="Genomic_DNA"/>
</dbReference>
<dbReference type="SUPFAM" id="SSF48371">
    <property type="entry name" value="ARM repeat"/>
    <property type="match status" value="1"/>
</dbReference>
<dbReference type="OMA" id="ATLFCIH"/>
<accession>A0A0K9PE80</accession>
<evidence type="ECO:0000313" key="2">
    <source>
        <dbReference type="Proteomes" id="UP000036987"/>
    </source>
</evidence>
<comment type="caution">
    <text evidence="1">The sequence shown here is derived from an EMBL/GenBank/DDBJ whole genome shotgun (WGS) entry which is preliminary data.</text>
</comment>
<dbReference type="STRING" id="29655.A0A0K9PE80"/>